<dbReference type="AlphaFoldDB" id="A0AAE0F3T4"/>
<keyword evidence="2" id="KW-1185">Reference proteome</keyword>
<proteinExistence type="predicted"/>
<organism evidence="1 2">
    <name type="scientific">Cymbomonas tetramitiformis</name>
    <dbReference type="NCBI Taxonomy" id="36881"/>
    <lineage>
        <taxon>Eukaryota</taxon>
        <taxon>Viridiplantae</taxon>
        <taxon>Chlorophyta</taxon>
        <taxon>Pyramimonadophyceae</taxon>
        <taxon>Pyramimonadales</taxon>
        <taxon>Pyramimonadaceae</taxon>
        <taxon>Cymbomonas</taxon>
    </lineage>
</organism>
<reference evidence="1 2" key="1">
    <citation type="journal article" date="2015" name="Genome Biol. Evol.">
        <title>Comparative Genomics of a Bacterivorous Green Alga Reveals Evolutionary Causalities and Consequences of Phago-Mixotrophic Mode of Nutrition.</title>
        <authorList>
            <person name="Burns J.A."/>
            <person name="Paasch A."/>
            <person name="Narechania A."/>
            <person name="Kim E."/>
        </authorList>
    </citation>
    <scope>NUCLEOTIDE SEQUENCE [LARGE SCALE GENOMIC DNA]</scope>
    <source>
        <strain evidence="1 2">PLY_AMNH</strain>
    </source>
</reference>
<name>A0AAE0F3T4_9CHLO</name>
<comment type="caution">
    <text evidence="1">The sequence shown here is derived from an EMBL/GenBank/DDBJ whole genome shotgun (WGS) entry which is preliminary data.</text>
</comment>
<dbReference type="Proteomes" id="UP001190700">
    <property type="component" value="Unassembled WGS sequence"/>
</dbReference>
<gene>
    <name evidence="1" type="ORF">CYMTET_41240</name>
</gene>
<evidence type="ECO:0000313" key="1">
    <source>
        <dbReference type="EMBL" id="KAK3249295.1"/>
    </source>
</evidence>
<sequence length="284" mass="33393">MEEYITEVDEALLLPLPSDASVAEKQHLLDVGKIAPLFMSRTSVKVILTLTEEVPFDFMHLLPNGKPLYDILRYSEEDRDDFSWYMDFVVQDHQDFQAIERLVEENYTHLDVLYTTDSEPVRDAAFINTAQYMLETLLDTTKLATNKARRYYLYRVFGCFHYHGASFVRNFREALEHAVELEASLLPHSEAEPITWVLALEHERAAVQSTTDMYYMHFRVFMVWYDMGVLAGRPTGLIGMPEAKTYDHVEYFRRVDRGVFKLLWQRFRYQTTNSTGLIRAMWRP</sequence>
<protein>
    <submittedName>
        <fullName evidence="1">Uncharacterized protein</fullName>
    </submittedName>
</protein>
<evidence type="ECO:0000313" key="2">
    <source>
        <dbReference type="Proteomes" id="UP001190700"/>
    </source>
</evidence>
<dbReference type="EMBL" id="LGRX02027467">
    <property type="protein sequence ID" value="KAK3249295.1"/>
    <property type="molecule type" value="Genomic_DNA"/>
</dbReference>
<accession>A0AAE0F3T4</accession>